<evidence type="ECO:0000256" key="5">
    <source>
        <dbReference type="ARBA" id="ARBA00023239"/>
    </source>
</evidence>
<evidence type="ECO:0008006" key="11">
    <source>
        <dbReference type="Google" id="ProtNLM"/>
    </source>
</evidence>
<dbReference type="GO" id="GO:0019752">
    <property type="term" value="P:carboxylic acid metabolic process"/>
    <property type="evidence" value="ECO:0007669"/>
    <property type="project" value="InterPro"/>
</dbReference>
<comment type="cofactor">
    <cofactor evidence="1 6 7">
        <name>pyridoxal 5'-phosphate</name>
        <dbReference type="ChEBI" id="CHEBI:597326"/>
    </cofactor>
</comment>
<dbReference type="Pfam" id="PF00282">
    <property type="entry name" value="Pyridoxal_deC"/>
    <property type="match status" value="1"/>
</dbReference>
<evidence type="ECO:0000256" key="2">
    <source>
        <dbReference type="ARBA" id="ARBA00009533"/>
    </source>
</evidence>
<dbReference type="EMBL" id="KI966448">
    <property type="protein sequence ID" value="EWC43890.1"/>
    <property type="molecule type" value="Genomic_DNA"/>
</dbReference>
<dbReference type="SUPFAM" id="SSF53383">
    <property type="entry name" value="PLP-dependent transferases"/>
    <property type="match status" value="1"/>
</dbReference>
<gene>
    <name evidence="9" type="ORF">DRE_01242</name>
</gene>
<evidence type="ECO:0000256" key="3">
    <source>
        <dbReference type="ARBA" id="ARBA00022793"/>
    </source>
</evidence>
<keyword evidence="5 7" id="KW-0456">Lyase</keyword>
<dbReference type="InterPro" id="IPR021115">
    <property type="entry name" value="Pyridoxal-P_BS"/>
</dbReference>
<evidence type="ECO:0000313" key="9">
    <source>
        <dbReference type="EMBL" id="EWC43890.1"/>
    </source>
</evidence>
<dbReference type="GO" id="GO:0016831">
    <property type="term" value="F:carboxy-lyase activity"/>
    <property type="evidence" value="ECO:0007669"/>
    <property type="project" value="UniProtKB-KW"/>
</dbReference>
<feature type="region of interest" description="Disordered" evidence="8">
    <location>
        <begin position="1"/>
        <end position="20"/>
    </location>
</feature>
<dbReference type="AlphaFoldDB" id="W7I567"/>
<dbReference type="PROSITE" id="PS00392">
    <property type="entry name" value="DDC_GAD_HDC_YDC"/>
    <property type="match status" value="1"/>
</dbReference>
<comment type="similarity">
    <text evidence="2 7">Belongs to the group II decarboxylase family.</text>
</comment>
<dbReference type="InterPro" id="IPR015424">
    <property type="entry name" value="PyrdxlP-dep_Trfase"/>
</dbReference>
<organism evidence="9 10">
    <name type="scientific">Drechslerella stenobrocha 248</name>
    <dbReference type="NCBI Taxonomy" id="1043628"/>
    <lineage>
        <taxon>Eukaryota</taxon>
        <taxon>Fungi</taxon>
        <taxon>Dikarya</taxon>
        <taxon>Ascomycota</taxon>
        <taxon>Pezizomycotina</taxon>
        <taxon>Orbiliomycetes</taxon>
        <taxon>Orbiliales</taxon>
        <taxon>Orbiliaceae</taxon>
        <taxon>Drechslerella</taxon>
    </lineage>
</organism>
<dbReference type="HOGENOM" id="CLU_011856_0_0_1"/>
<proteinExistence type="inferred from homology"/>
<name>W7I567_9PEZI</name>
<feature type="modified residue" description="N6-(pyridoxal phosphate)lysine" evidence="6">
    <location>
        <position position="333"/>
    </location>
</feature>
<dbReference type="InterPro" id="IPR015421">
    <property type="entry name" value="PyrdxlP-dep_Trfase_major"/>
</dbReference>
<dbReference type="Proteomes" id="UP000024837">
    <property type="component" value="Unassembled WGS sequence"/>
</dbReference>
<evidence type="ECO:0000313" key="10">
    <source>
        <dbReference type="Proteomes" id="UP000024837"/>
    </source>
</evidence>
<keyword evidence="4 6" id="KW-0663">Pyridoxal phosphate</keyword>
<protein>
    <recommendedName>
        <fullName evidence="11">Glutamate decarboxylase</fullName>
    </recommendedName>
</protein>
<dbReference type="PANTHER" id="PTHR45677">
    <property type="entry name" value="GLUTAMATE DECARBOXYLASE-RELATED"/>
    <property type="match status" value="1"/>
</dbReference>
<evidence type="ECO:0000256" key="8">
    <source>
        <dbReference type="SAM" id="MobiDB-lite"/>
    </source>
</evidence>
<dbReference type="GO" id="GO:0030170">
    <property type="term" value="F:pyridoxal phosphate binding"/>
    <property type="evidence" value="ECO:0007669"/>
    <property type="project" value="InterPro"/>
</dbReference>
<evidence type="ECO:0000256" key="1">
    <source>
        <dbReference type="ARBA" id="ARBA00001933"/>
    </source>
</evidence>
<dbReference type="Gene3D" id="3.90.1150.170">
    <property type="match status" value="1"/>
</dbReference>
<dbReference type="Gene3D" id="3.40.640.10">
    <property type="entry name" value="Type I PLP-dependent aspartate aminotransferase-like (Major domain)"/>
    <property type="match status" value="1"/>
</dbReference>
<dbReference type="InterPro" id="IPR002129">
    <property type="entry name" value="PyrdxlP-dep_de-COase"/>
</dbReference>
<evidence type="ECO:0000256" key="7">
    <source>
        <dbReference type="RuleBase" id="RU000382"/>
    </source>
</evidence>
<dbReference type="GO" id="GO:0005737">
    <property type="term" value="C:cytoplasm"/>
    <property type="evidence" value="ECO:0007669"/>
    <property type="project" value="TreeGrafter"/>
</dbReference>
<accession>W7I567</accession>
<reference evidence="9 10" key="1">
    <citation type="submission" date="2013-05" db="EMBL/GenBank/DDBJ databases">
        <title>Drechslerella stenobrocha genome reveals carnivorous origination and mechanical trapping mechanism of predatory fungi.</title>
        <authorList>
            <person name="Liu X."/>
            <person name="Zhang W."/>
            <person name="Liu K."/>
        </authorList>
    </citation>
    <scope>NUCLEOTIDE SEQUENCE [LARGE SCALE GENOMIC DNA]</scope>
    <source>
        <strain evidence="9 10">248</strain>
    </source>
</reference>
<sequence>MGSLGPSGLHSHVPNTNGSMHASRASELEDLLNGVLQQLVPFIGAADAEYDAHVANDSLRKPALLNYHRPEELSNILSSTLALPSNPLGRSGVLSTLESILKYSVNTSAPGFLDKLYSAPVAPGVAAELILGVLNTNLHVYQVSPVLTLIEKHVTKSLAMLFGFTGPRSGGISVQGGSASNTTSIVVARNTLYPRTKTEGNSAGGLNLVLFTSAHGHYSIEKAAQMCGFGSAAAIPVPVDSATGQMIPAELERLILEAQARGQTPFYVNATAGSTVLGSFDPFAEIARIAKQHNMWFHIDGAWGGSFVFSEQLRGSCLAGAELADSIAINPHKMMGVPVTCSFLIGRDMQQFQRANTLRAAYLFHDTDEDASDGSTWKEPYDLADLTLQCGRRGDSLKLFLAWQYYGSNGYARMVEGAHVVATHMARVIVGRGDFKLVSTNPPPCLQVCFYYAPGGKDVFGVEDGQVVPPGLEGLSAQERDRKIGGFNSKVTEAITRQLVGRGFMIDFAPALEGAEAQGKFFRAVVNIQTPKATAERLVAEVSSIGQTVARQMREEYAP</sequence>
<evidence type="ECO:0000256" key="6">
    <source>
        <dbReference type="PIRSR" id="PIRSR602129-50"/>
    </source>
</evidence>
<evidence type="ECO:0000256" key="4">
    <source>
        <dbReference type="ARBA" id="ARBA00022898"/>
    </source>
</evidence>
<keyword evidence="10" id="KW-1185">Reference proteome</keyword>
<dbReference type="PANTHER" id="PTHR45677:SF8">
    <property type="entry name" value="CYSTEINE SULFINIC ACID DECARBOXYLASE"/>
    <property type="match status" value="1"/>
</dbReference>
<dbReference type="OrthoDB" id="392571at2759"/>
<keyword evidence="3" id="KW-0210">Decarboxylase</keyword>